<evidence type="ECO:0000259" key="1">
    <source>
        <dbReference type="Pfam" id="PF13417"/>
    </source>
</evidence>
<gene>
    <name evidence="2" type="ORF">UFOPK3444_00428</name>
</gene>
<reference evidence="2" key="1">
    <citation type="submission" date="2020-05" db="EMBL/GenBank/DDBJ databases">
        <authorList>
            <person name="Chiriac C."/>
            <person name="Salcher M."/>
            <person name="Ghai R."/>
            <person name="Kavagutti S V."/>
        </authorList>
    </citation>
    <scope>NUCLEOTIDE SEQUENCE</scope>
</reference>
<dbReference type="InterPro" id="IPR036249">
    <property type="entry name" value="Thioredoxin-like_sf"/>
</dbReference>
<dbReference type="SUPFAM" id="SSF52833">
    <property type="entry name" value="Thioredoxin-like"/>
    <property type="match status" value="1"/>
</dbReference>
<proteinExistence type="predicted"/>
<dbReference type="InterPro" id="IPR004045">
    <property type="entry name" value="Glutathione_S-Trfase_N"/>
</dbReference>
<dbReference type="Gene3D" id="3.40.30.10">
    <property type="entry name" value="Glutaredoxin"/>
    <property type="match status" value="1"/>
</dbReference>
<organism evidence="2">
    <name type="scientific">freshwater metagenome</name>
    <dbReference type="NCBI Taxonomy" id="449393"/>
    <lineage>
        <taxon>unclassified sequences</taxon>
        <taxon>metagenomes</taxon>
        <taxon>ecological metagenomes</taxon>
    </lineage>
</organism>
<feature type="domain" description="GST N-terminal" evidence="1">
    <location>
        <begin position="19"/>
        <end position="90"/>
    </location>
</feature>
<name>A0A6J7D8Q5_9ZZZZ</name>
<dbReference type="Pfam" id="PF13417">
    <property type="entry name" value="GST_N_3"/>
    <property type="match status" value="1"/>
</dbReference>
<accession>A0A6J7D8Q5</accession>
<protein>
    <submittedName>
        <fullName evidence="2">Unannotated protein</fullName>
    </submittedName>
</protein>
<evidence type="ECO:0000313" key="2">
    <source>
        <dbReference type="EMBL" id="CAB4865548.1"/>
    </source>
</evidence>
<dbReference type="EMBL" id="CAFBLU010000005">
    <property type="protein sequence ID" value="CAB4865548.1"/>
    <property type="molecule type" value="Genomic_DNA"/>
</dbReference>
<sequence>MGLILYTCGQQDSYGGIGHPCGRAGAALKDAGHPYKLEVVPGYRLLPWTRRGKRAHVRALSGQENVPILVLDSGDVITGSGSIVKWAKANPAS</sequence>
<dbReference type="AlphaFoldDB" id="A0A6J7D8Q5"/>